<organism evidence="2 3">
    <name type="scientific">Macrostomum lignano</name>
    <dbReference type="NCBI Taxonomy" id="282301"/>
    <lineage>
        <taxon>Eukaryota</taxon>
        <taxon>Metazoa</taxon>
        <taxon>Spiralia</taxon>
        <taxon>Lophotrochozoa</taxon>
        <taxon>Platyhelminthes</taxon>
        <taxon>Rhabditophora</taxon>
        <taxon>Macrostomorpha</taxon>
        <taxon>Macrostomida</taxon>
        <taxon>Macrostomidae</taxon>
        <taxon>Macrostomum</taxon>
    </lineage>
</organism>
<dbReference type="PANTHER" id="PTHR10814:SF33">
    <property type="entry name" value="TRANSDUCIN-LIKE ENHANCER PROTEIN 7"/>
    <property type="match status" value="1"/>
</dbReference>
<protein>
    <submittedName>
        <fullName evidence="3">WD_REPEATS_REGION domain-containing protein</fullName>
    </submittedName>
</protein>
<comment type="similarity">
    <text evidence="1">Belongs to the WD repeat Groucho/TLE family.</text>
</comment>
<dbReference type="GO" id="GO:0005667">
    <property type="term" value="C:transcription regulator complex"/>
    <property type="evidence" value="ECO:0007669"/>
    <property type="project" value="TreeGrafter"/>
</dbReference>
<dbReference type="GO" id="GO:0090090">
    <property type="term" value="P:negative regulation of canonical Wnt signaling pathway"/>
    <property type="evidence" value="ECO:0007669"/>
    <property type="project" value="TreeGrafter"/>
</dbReference>
<sequence length="350" mass="38497">MPNPFATRSTVRSPNGMQPVPFPAAIATGRALAVPPPRPPTLLAVRTAKFVCAVTNLQFGQQVFHRRKGCVKVWDISASGVCCRSFSAAAMLRRLVDDFWRRAHPLWLQTVAHLIVGGEAATLNIWDLANSATCRPRSASSTFGVARKRQSRLASSAPALLTPWPISARQQLVLSASSATQTSPCGTFRNQALVKAVPRCGCWDLRESRQTVQQHGSRKFSCADFSLGYARPGDSAGRWQESSCVEVLNVNKTEKYHCTLHDSCVVCPLKFASCAVVRVALARTICLTPAYGPTSQHIPVFFVHIVRSQLPCRRRRTHQFFSCDISTDDKYIVTGSGDKKATLYEVMYAN</sequence>
<reference evidence="3" key="1">
    <citation type="submission" date="2016-11" db="UniProtKB">
        <authorList>
            <consortium name="WormBaseParasite"/>
        </authorList>
    </citation>
    <scope>IDENTIFICATION</scope>
</reference>
<dbReference type="InterPro" id="IPR015943">
    <property type="entry name" value="WD40/YVTN_repeat-like_dom_sf"/>
</dbReference>
<dbReference type="PANTHER" id="PTHR10814">
    <property type="entry name" value="TRANSDUCIN-LIKE ENHANCER PROTEIN"/>
    <property type="match status" value="1"/>
</dbReference>
<evidence type="ECO:0000313" key="2">
    <source>
        <dbReference type="Proteomes" id="UP000095280"/>
    </source>
</evidence>
<evidence type="ECO:0000313" key="3">
    <source>
        <dbReference type="WBParaSite" id="snap_masked-unitig_42633-processed-gene-0.0-mRNA-1"/>
    </source>
</evidence>
<evidence type="ECO:0000256" key="1">
    <source>
        <dbReference type="ARBA" id="ARBA00005969"/>
    </source>
</evidence>
<dbReference type="GO" id="GO:0003714">
    <property type="term" value="F:transcription corepressor activity"/>
    <property type="evidence" value="ECO:0007669"/>
    <property type="project" value="TreeGrafter"/>
</dbReference>
<dbReference type="AlphaFoldDB" id="A0A1I8JSA3"/>
<proteinExistence type="inferred from homology"/>
<dbReference type="WBParaSite" id="snap_masked-unitig_42633-processed-gene-0.0-mRNA-1">
    <property type="protein sequence ID" value="snap_masked-unitig_42633-processed-gene-0.0-mRNA-1"/>
    <property type="gene ID" value="snap_masked-unitig_42633-processed-gene-0.0"/>
</dbReference>
<dbReference type="InterPro" id="IPR011047">
    <property type="entry name" value="Quinoprotein_ADH-like_sf"/>
</dbReference>
<accession>A0A1I8JSA3</accession>
<dbReference type="Proteomes" id="UP000095280">
    <property type="component" value="Unplaced"/>
</dbReference>
<dbReference type="Gene3D" id="2.130.10.10">
    <property type="entry name" value="YVTN repeat-like/Quinoprotein amine dehydrogenase"/>
    <property type="match status" value="2"/>
</dbReference>
<dbReference type="GO" id="GO:0005634">
    <property type="term" value="C:nucleus"/>
    <property type="evidence" value="ECO:0007669"/>
    <property type="project" value="InterPro"/>
</dbReference>
<name>A0A1I8JSA3_9PLAT</name>
<keyword evidence="2" id="KW-1185">Reference proteome</keyword>
<dbReference type="InterPro" id="IPR009146">
    <property type="entry name" value="Groucho_enhance"/>
</dbReference>
<dbReference type="SUPFAM" id="SSF50998">
    <property type="entry name" value="Quinoprotein alcohol dehydrogenase-like"/>
    <property type="match status" value="1"/>
</dbReference>